<evidence type="ECO:0000256" key="1">
    <source>
        <dbReference type="ARBA" id="ARBA00002121"/>
    </source>
</evidence>
<evidence type="ECO:0000256" key="6">
    <source>
        <dbReference type="ARBA" id="ARBA00022679"/>
    </source>
</evidence>
<dbReference type="NCBIfam" id="NF004162">
    <property type="entry name" value="PRK05627.1-5"/>
    <property type="match status" value="1"/>
</dbReference>
<proteinExistence type="inferred from homology"/>
<evidence type="ECO:0000256" key="15">
    <source>
        <dbReference type="PIRNR" id="PIRNR004491"/>
    </source>
</evidence>
<keyword evidence="8 15" id="KW-0547">Nucleotide-binding</keyword>
<dbReference type="NCBIfam" id="NF004159">
    <property type="entry name" value="PRK05627.1-2"/>
    <property type="match status" value="1"/>
</dbReference>
<keyword evidence="5 15" id="KW-0288">FMN</keyword>
<dbReference type="Pfam" id="PF06574">
    <property type="entry name" value="FAD_syn"/>
    <property type="match status" value="1"/>
</dbReference>
<dbReference type="Pfam" id="PF01687">
    <property type="entry name" value="Flavokinase"/>
    <property type="match status" value="1"/>
</dbReference>
<comment type="catalytic activity">
    <reaction evidence="14 15">
        <text>FMN + ATP + H(+) = FAD + diphosphate</text>
        <dbReference type="Rhea" id="RHEA:17237"/>
        <dbReference type="ChEBI" id="CHEBI:15378"/>
        <dbReference type="ChEBI" id="CHEBI:30616"/>
        <dbReference type="ChEBI" id="CHEBI:33019"/>
        <dbReference type="ChEBI" id="CHEBI:57692"/>
        <dbReference type="ChEBI" id="CHEBI:58210"/>
        <dbReference type="EC" id="2.7.7.2"/>
    </reaction>
</comment>
<dbReference type="SMART" id="SM00904">
    <property type="entry name" value="Flavokinase"/>
    <property type="match status" value="1"/>
</dbReference>
<keyword evidence="11 15" id="KW-0067">ATP-binding</keyword>
<dbReference type="OrthoDB" id="9803667at2"/>
<comment type="pathway">
    <text evidence="3 15">Cofactor biosynthesis; FMN biosynthesis; FMN from riboflavin (ATP route): step 1/1.</text>
</comment>
<dbReference type="AlphaFoldDB" id="A0A1J5TSC3"/>
<dbReference type="RefSeq" id="WP_071565275.1">
    <property type="nucleotide sequence ID" value="NZ_CAESAR020000080.1"/>
</dbReference>
<evidence type="ECO:0000256" key="5">
    <source>
        <dbReference type="ARBA" id="ARBA00022643"/>
    </source>
</evidence>
<dbReference type="InterPro" id="IPR023468">
    <property type="entry name" value="Riboflavin_kinase"/>
</dbReference>
<dbReference type="UniPathway" id="UPA00276">
    <property type="reaction ID" value="UER00406"/>
</dbReference>
<dbReference type="FunFam" id="3.40.50.620:FF:000021">
    <property type="entry name" value="Riboflavin biosynthesis protein"/>
    <property type="match status" value="1"/>
</dbReference>
<dbReference type="InterPro" id="IPR002606">
    <property type="entry name" value="Riboflavin_kinase_bac"/>
</dbReference>
<evidence type="ECO:0000256" key="13">
    <source>
        <dbReference type="ARBA" id="ARBA00047880"/>
    </source>
</evidence>
<comment type="function">
    <text evidence="1">Catalyzes the phosphorylation of riboflavin to FMN followed by the adenylation of FMN to FAD.</text>
</comment>
<dbReference type="NCBIfam" id="NF004163">
    <property type="entry name" value="PRK05627.1-6"/>
    <property type="match status" value="1"/>
</dbReference>
<dbReference type="GO" id="GO:0009231">
    <property type="term" value="P:riboflavin biosynthetic process"/>
    <property type="evidence" value="ECO:0007669"/>
    <property type="project" value="InterPro"/>
</dbReference>
<organism evidence="17 18">
    <name type="scientific">Bathymodiolus thermophilus thioautotrophic gill symbiont</name>
    <dbReference type="NCBI Taxonomy" id="2360"/>
    <lineage>
        <taxon>Bacteria</taxon>
        <taxon>Pseudomonadati</taxon>
        <taxon>Pseudomonadota</taxon>
        <taxon>Gammaproteobacteria</taxon>
        <taxon>sulfur-oxidizing symbionts</taxon>
    </lineage>
</organism>
<keyword evidence="4 15" id="KW-0285">Flavoprotein</keyword>
<dbReference type="GO" id="GO:0008531">
    <property type="term" value="F:riboflavin kinase activity"/>
    <property type="evidence" value="ECO:0007669"/>
    <property type="project" value="UniProtKB-UniRule"/>
</dbReference>
<evidence type="ECO:0000256" key="4">
    <source>
        <dbReference type="ARBA" id="ARBA00022630"/>
    </source>
</evidence>
<dbReference type="CDD" id="cd02064">
    <property type="entry name" value="FAD_synthetase_N"/>
    <property type="match status" value="1"/>
</dbReference>
<dbReference type="GO" id="GO:0005524">
    <property type="term" value="F:ATP binding"/>
    <property type="evidence" value="ECO:0007669"/>
    <property type="project" value="UniProtKB-UniRule"/>
</dbReference>
<dbReference type="Gene3D" id="3.40.50.620">
    <property type="entry name" value="HUPs"/>
    <property type="match status" value="1"/>
</dbReference>
<comment type="catalytic activity">
    <reaction evidence="13 15">
        <text>riboflavin + ATP = FMN + ADP + H(+)</text>
        <dbReference type="Rhea" id="RHEA:14357"/>
        <dbReference type="ChEBI" id="CHEBI:15378"/>
        <dbReference type="ChEBI" id="CHEBI:30616"/>
        <dbReference type="ChEBI" id="CHEBI:57986"/>
        <dbReference type="ChEBI" id="CHEBI:58210"/>
        <dbReference type="ChEBI" id="CHEBI:456216"/>
        <dbReference type="EC" id="2.7.1.26"/>
    </reaction>
</comment>
<dbReference type="SUPFAM" id="SSF82114">
    <property type="entry name" value="Riboflavin kinase-like"/>
    <property type="match status" value="1"/>
</dbReference>
<dbReference type="InterPro" id="IPR015865">
    <property type="entry name" value="Riboflavin_kinase_bac/euk"/>
</dbReference>
<keyword evidence="10 15" id="KW-0274">FAD</keyword>
<dbReference type="InterPro" id="IPR014729">
    <property type="entry name" value="Rossmann-like_a/b/a_fold"/>
</dbReference>
<name>A0A1J5TSC3_9GAMM</name>
<sequence>MKIIRGLQNLTQYQGSVVTIGNFDGVHLGHQNILAQLIKKSKQLNLPAVLISFSPTPQRFFGHEKATLSSFKEKQHLLSELGLDVHLIVHFNQTFSQLTALDFVQKILLDKLNMQHCLIGDDFHFGKGRQGDFALLQTLSKTKGFTLANTPSICHNNTRISSSEIRSLLAQGNLQSAATMLGRAFSITGTVAHGLKNGRTIGFPTINIPIKRKISPVHGIFAVTVELDGTSYQGVCSIGNRPIIGGKKTLLEVFLFDFNREVYGLKVKTTFQHKIREEEDFDDFATLKKQIKIDVSHAKKYFI</sequence>
<evidence type="ECO:0000256" key="9">
    <source>
        <dbReference type="ARBA" id="ARBA00022777"/>
    </source>
</evidence>
<dbReference type="GO" id="GO:0009398">
    <property type="term" value="P:FMN biosynthetic process"/>
    <property type="evidence" value="ECO:0007669"/>
    <property type="project" value="UniProtKB-UniRule"/>
</dbReference>
<evidence type="ECO:0000256" key="2">
    <source>
        <dbReference type="ARBA" id="ARBA00004726"/>
    </source>
</evidence>
<gene>
    <name evidence="17" type="ORF">BGC33_08230</name>
</gene>
<accession>A0A1J5TSC3</accession>
<dbReference type="InterPro" id="IPR015864">
    <property type="entry name" value="FAD_synthase"/>
</dbReference>
<dbReference type="UniPathway" id="UPA00277">
    <property type="reaction ID" value="UER00407"/>
</dbReference>
<dbReference type="Proteomes" id="UP000182798">
    <property type="component" value="Unassembled WGS sequence"/>
</dbReference>
<dbReference type="PANTHER" id="PTHR22749:SF6">
    <property type="entry name" value="RIBOFLAVIN KINASE"/>
    <property type="match status" value="1"/>
</dbReference>
<comment type="pathway">
    <text evidence="2 15">Cofactor biosynthesis; FAD biosynthesis; FAD from FMN: step 1/1.</text>
</comment>
<keyword evidence="6 15" id="KW-0808">Transferase</keyword>
<evidence type="ECO:0000256" key="7">
    <source>
        <dbReference type="ARBA" id="ARBA00022695"/>
    </source>
</evidence>
<feature type="domain" description="Riboflavin kinase" evidence="16">
    <location>
        <begin position="180"/>
        <end position="303"/>
    </location>
</feature>
<evidence type="ECO:0000256" key="11">
    <source>
        <dbReference type="ARBA" id="ARBA00022840"/>
    </source>
</evidence>
<dbReference type="Gene3D" id="2.40.30.30">
    <property type="entry name" value="Riboflavin kinase-like"/>
    <property type="match status" value="1"/>
</dbReference>
<dbReference type="NCBIfam" id="TIGR00083">
    <property type="entry name" value="ribF"/>
    <property type="match status" value="1"/>
</dbReference>
<keyword evidence="9 15" id="KW-0418">Kinase</keyword>
<dbReference type="EC" id="2.7.1.26" evidence="15"/>
<evidence type="ECO:0000256" key="12">
    <source>
        <dbReference type="ARBA" id="ARBA00023268"/>
    </source>
</evidence>
<dbReference type="GO" id="GO:0003919">
    <property type="term" value="F:FMN adenylyltransferase activity"/>
    <property type="evidence" value="ECO:0007669"/>
    <property type="project" value="UniProtKB-UniRule"/>
</dbReference>
<comment type="similarity">
    <text evidence="15">Belongs to the ribF family.</text>
</comment>
<reference evidence="18" key="1">
    <citation type="submission" date="2016-09" db="EMBL/GenBank/DDBJ databases">
        <title>Genome Sequence of Bathymodiolus thermophilus sulfur-oxidizing gill endosymbiont.</title>
        <authorList>
            <person name="Ponnudurai R."/>
            <person name="Kleiner M."/>
            <person name="Sayavedra L."/>
            <person name="Thuermer A."/>
            <person name="Felbeck H."/>
            <person name="Schlueter R."/>
            <person name="Schweder T."/>
            <person name="Markert S."/>
        </authorList>
    </citation>
    <scope>NUCLEOTIDE SEQUENCE [LARGE SCALE GENOMIC DNA]</scope>
    <source>
        <strain evidence="18">BAT/CrabSpa'14</strain>
    </source>
</reference>
<dbReference type="EC" id="2.7.7.2" evidence="15"/>
<dbReference type="PIRSF" id="PIRSF004491">
    <property type="entry name" value="FAD_Synth"/>
    <property type="match status" value="1"/>
</dbReference>
<evidence type="ECO:0000259" key="16">
    <source>
        <dbReference type="SMART" id="SM00904"/>
    </source>
</evidence>
<evidence type="ECO:0000256" key="3">
    <source>
        <dbReference type="ARBA" id="ARBA00005201"/>
    </source>
</evidence>
<evidence type="ECO:0000313" key="17">
    <source>
        <dbReference type="EMBL" id="OIR23811.1"/>
    </source>
</evidence>
<dbReference type="GO" id="GO:0006747">
    <property type="term" value="P:FAD biosynthetic process"/>
    <property type="evidence" value="ECO:0007669"/>
    <property type="project" value="UniProtKB-UniRule"/>
</dbReference>
<protein>
    <recommendedName>
        <fullName evidence="15">Riboflavin biosynthesis protein</fullName>
    </recommendedName>
    <domain>
        <recommendedName>
            <fullName evidence="15">Riboflavin kinase</fullName>
            <ecNumber evidence="15">2.7.1.26</ecNumber>
        </recommendedName>
        <alternativeName>
            <fullName evidence="15">Flavokinase</fullName>
        </alternativeName>
    </domain>
    <domain>
        <recommendedName>
            <fullName evidence="15">FMN adenylyltransferase</fullName>
            <ecNumber evidence="15">2.7.7.2</ecNumber>
        </recommendedName>
        <alternativeName>
            <fullName evidence="15">FAD pyrophosphorylase</fullName>
        </alternativeName>
        <alternativeName>
            <fullName evidence="15">FAD synthase</fullName>
        </alternativeName>
    </domain>
</protein>
<dbReference type="PANTHER" id="PTHR22749">
    <property type="entry name" value="RIBOFLAVIN KINASE/FMN ADENYLYLTRANSFERASE"/>
    <property type="match status" value="1"/>
</dbReference>
<evidence type="ECO:0000256" key="14">
    <source>
        <dbReference type="ARBA" id="ARBA00049494"/>
    </source>
</evidence>
<evidence type="ECO:0000256" key="8">
    <source>
        <dbReference type="ARBA" id="ARBA00022741"/>
    </source>
</evidence>
<evidence type="ECO:0000313" key="18">
    <source>
        <dbReference type="Proteomes" id="UP000182798"/>
    </source>
</evidence>
<keyword evidence="12" id="KW-0511">Multifunctional enzyme</keyword>
<dbReference type="EMBL" id="MIQH01001105">
    <property type="protein sequence ID" value="OIR23811.1"/>
    <property type="molecule type" value="Genomic_DNA"/>
</dbReference>
<comment type="caution">
    <text evidence="17">The sequence shown here is derived from an EMBL/GenBank/DDBJ whole genome shotgun (WGS) entry which is preliminary data.</text>
</comment>
<dbReference type="SUPFAM" id="SSF52374">
    <property type="entry name" value="Nucleotidylyl transferase"/>
    <property type="match status" value="1"/>
</dbReference>
<dbReference type="InterPro" id="IPR023465">
    <property type="entry name" value="Riboflavin_kinase_dom_sf"/>
</dbReference>
<keyword evidence="7 15" id="KW-0548">Nucleotidyltransferase</keyword>
<evidence type="ECO:0000256" key="10">
    <source>
        <dbReference type="ARBA" id="ARBA00022827"/>
    </source>
</evidence>